<dbReference type="Proteomes" id="UP000824219">
    <property type="component" value="Linkage Group LG02"/>
</dbReference>
<dbReference type="PRINTS" id="PR00722">
    <property type="entry name" value="CHYMOTRYPSIN"/>
</dbReference>
<comment type="caution">
    <text evidence="10">The sequence shown here is derived from an EMBL/GenBank/DDBJ whole genome shotgun (WGS) entry which is preliminary data.</text>
</comment>
<evidence type="ECO:0000256" key="5">
    <source>
        <dbReference type="ARBA" id="ARBA00023157"/>
    </source>
</evidence>
<keyword evidence="5" id="KW-1015">Disulfide bond</keyword>
<dbReference type="CDD" id="cd00190">
    <property type="entry name" value="Tryp_SPc"/>
    <property type="match status" value="1"/>
</dbReference>
<evidence type="ECO:0000256" key="4">
    <source>
        <dbReference type="ARBA" id="ARBA00022825"/>
    </source>
</evidence>
<name>A0A9D3P8M5_9TELE</name>
<evidence type="ECO:0000256" key="1">
    <source>
        <dbReference type="ARBA" id="ARBA00022670"/>
    </source>
</evidence>
<evidence type="ECO:0000256" key="3">
    <source>
        <dbReference type="ARBA" id="ARBA00022801"/>
    </source>
</evidence>
<dbReference type="SMART" id="SM00020">
    <property type="entry name" value="Tryp_SPc"/>
    <property type="match status" value="1"/>
</dbReference>
<evidence type="ECO:0000313" key="11">
    <source>
        <dbReference type="Proteomes" id="UP000824219"/>
    </source>
</evidence>
<keyword evidence="2 8" id="KW-0732">Signal</keyword>
<dbReference type="EMBL" id="JAHKSW010000002">
    <property type="protein sequence ID" value="KAG7334873.1"/>
    <property type="molecule type" value="Genomic_DNA"/>
</dbReference>
<dbReference type="PANTHER" id="PTHR24252:SF7">
    <property type="entry name" value="HYALIN"/>
    <property type="match status" value="1"/>
</dbReference>
<sequence>MDIYLLKVVCVVCTVLLNATGSLTQLNVCSQDPVETKIVGGEDASPGSWPWQVSIQVRGSHHCGGSLITEKWVLSAAHCFQRFAASDITVYLGMGSMEGTNPNKQERSASNIIIHEEYNNATKDNDIALVQLSSAVTLTSYVMMVCLAKRNSVFPGGTNAWVTGWGNIASEVALPPPRILQKVQVPIVSNNDCAKAYGSGSITDSMMCAGLVEGGKDSCQGDSGGPLVVKDNGVWVQAGIVSFGKGCAEPKYPGVYTRVSQYQDWINSRISSNKPGFETFYEQPHSYYLIMFVCPFLLIYIVKKYLLKNGSWCDKNKSTV</sequence>
<dbReference type="PROSITE" id="PS00134">
    <property type="entry name" value="TRYPSIN_HIS"/>
    <property type="match status" value="1"/>
</dbReference>
<evidence type="ECO:0000259" key="9">
    <source>
        <dbReference type="PROSITE" id="PS50240"/>
    </source>
</evidence>
<evidence type="ECO:0000256" key="2">
    <source>
        <dbReference type="ARBA" id="ARBA00022729"/>
    </source>
</evidence>
<evidence type="ECO:0000256" key="8">
    <source>
        <dbReference type="SAM" id="SignalP"/>
    </source>
</evidence>
<dbReference type="InterPro" id="IPR001254">
    <property type="entry name" value="Trypsin_dom"/>
</dbReference>
<dbReference type="InterPro" id="IPR001314">
    <property type="entry name" value="Peptidase_S1A"/>
</dbReference>
<keyword evidence="11" id="KW-1185">Reference proteome</keyword>
<feature type="chain" id="PRO_5039220238" description="Peptidase S1 domain-containing protein" evidence="8">
    <location>
        <begin position="25"/>
        <end position="320"/>
    </location>
</feature>
<evidence type="ECO:0000313" key="10">
    <source>
        <dbReference type="EMBL" id="KAG7334873.1"/>
    </source>
</evidence>
<proteinExistence type="predicted"/>
<dbReference type="OrthoDB" id="10002959at2759"/>
<feature type="domain" description="Peptidase S1" evidence="9">
    <location>
        <begin position="38"/>
        <end position="271"/>
    </location>
</feature>
<evidence type="ECO:0000256" key="6">
    <source>
        <dbReference type="RuleBase" id="RU363034"/>
    </source>
</evidence>
<keyword evidence="1 6" id="KW-0645">Protease</keyword>
<dbReference type="PROSITE" id="PS00135">
    <property type="entry name" value="TRYPSIN_SER"/>
    <property type="match status" value="1"/>
</dbReference>
<dbReference type="AlphaFoldDB" id="A0A9D3P8M5"/>
<keyword evidence="7" id="KW-0472">Membrane</keyword>
<dbReference type="InterPro" id="IPR033116">
    <property type="entry name" value="TRYPSIN_SER"/>
</dbReference>
<protein>
    <recommendedName>
        <fullName evidence="9">Peptidase S1 domain-containing protein</fullName>
    </recommendedName>
</protein>
<dbReference type="Gene3D" id="2.40.10.10">
    <property type="entry name" value="Trypsin-like serine proteases"/>
    <property type="match status" value="1"/>
</dbReference>
<dbReference type="PANTHER" id="PTHR24252">
    <property type="entry name" value="ACROSIN-RELATED"/>
    <property type="match status" value="1"/>
</dbReference>
<keyword evidence="4 6" id="KW-0720">Serine protease</keyword>
<keyword evidence="7" id="KW-1133">Transmembrane helix</keyword>
<dbReference type="SUPFAM" id="SSF50494">
    <property type="entry name" value="Trypsin-like serine proteases"/>
    <property type="match status" value="1"/>
</dbReference>
<dbReference type="InterPro" id="IPR018114">
    <property type="entry name" value="TRYPSIN_HIS"/>
</dbReference>
<reference evidence="10 11" key="1">
    <citation type="submission" date="2021-06" db="EMBL/GenBank/DDBJ databases">
        <title>Chromosome-level genome assembly of the red-tail catfish (Hemibagrus wyckioides).</title>
        <authorList>
            <person name="Shao F."/>
        </authorList>
    </citation>
    <scope>NUCLEOTIDE SEQUENCE [LARGE SCALE GENOMIC DNA]</scope>
    <source>
        <strain evidence="10">EC202008001</strain>
        <tissue evidence="10">Blood</tissue>
    </source>
</reference>
<feature type="signal peptide" evidence="8">
    <location>
        <begin position="1"/>
        <end position="24"/>
    </location>
</feature>
<dbReference type="GO" id="GO:0006508">
    <property type="term" value="P:proteolysis"/>
    <property type="evidence" value="ECO:0007669"/>
    <property type="project" value="UniProtKB-KW"/>
</dbReference>
<dbReference type="InterPro" id="IPR009003">
    <property type="entry name" value="Peptidase_S1_PA"/>
</dbReference>
<dbReference type="GO" id="GO:0004252">
    <property type="term" value="F:serine-type endopeptidase activity"/>
    <property type="evidence" value="ECO:0007669"/>
    <property type="project" value="InterPro"/>
</dbReference>
<keyword evidence="3 6" id="KW-0378">Hydrolase</keyword>
<keyword evidence="7" id="KW-0812">Transmembrane</keyword>
<dbReference type="FunFam" id="2.40.10.10:FF:000024">
    <property type="entry name" value="Serine protease 53"/>
    <property type="match status" value="1"/>
</dbReference>
<dbReference type="InterPro" id="IPR043504">
    <property type="entry name" value="Peptidase_S1_PA_chymotrypsin"/>
</dbReference>
<dbReference type="Pfam" id="PF00089">
    <property type="entry name" value="Trypsin"/>
    <property type="match status" value="1"/>
</dbReference>
<organism evidence="10 11">
    <name type="scientific">Hemibagrus wyckioides</name>
    <dbReference type="NCBI Taxonomy" id="337641"/>
    <lineage>
        <taxon>Eukaryota</taxon>
        <taxon>Metazoa</taxon>
        <taxon>Chordata</taxon>
        <taxon>Craniata</taxon>
        <taxon>Vertebrata</taxon>
        <taxon>Euteleostomi</taxon>
        <taxon>Actinopterygii</taxon>
        <taxon>Neopterygii</taxon>
        <taxon>Teleostei</taxon>
        <taxon>Ostariophysi</taxon>
        <taxon>Siluriformes</taxon>
        <taxon>Bagridae</taxon>
        <taxon>Hemibagrus</taxon>
    </lineage>
</organism>
<evidence type="ECO:0000256" key="7">
    <source>
        <dbReference type="SAM" id="Phobius"/>
    </source>
</evidence>
<dbReference type="PROSITE" id="PS50240">
    <property type="entry name" value="TRYPSIN_DOM"/>
    <property type="match status" value="1"/>
</dbReference>
<accession>A0A9D3P8M5</accession>
<gene>
    <name evidence="10" type="ORF">KOW79_001469</name>
</gene>
<feature type="transmembrane region" description="Helical" evidence="7">
    <location>
        <begin position="285"/>
        <end position="302"/>
    </location>
</feature>